<dbReference type="SUPFAM" id="SSF63411">
    <property type="entry name" value="LuxS/MPP-like metallohydrolase"/>
    <property type="match status" value="3"/>
</dbReference>
<protein>
    <recommendedName>
        <fullName evidence="1">Peptidase M16C associated domain-containing protein</fullName>
    </recommendedName>
</protein>
<dbReference type="InterPro" id="IPR007863">
    <property type="entry name" value="Peptidase_M16_C"/>
</dbReference>
<dbReference type="PANTHER" id="PTHR43016">
    <property type="entry name" value="PRESEQUENCE PROTEASE"/>
    <property type="match status" value="1"/>
</dbReference>
<gene>
    <name evidence="2" type="ORF">ABMA28_013407</name>
</gene>
<dbReference type="Pfam" id="PF08367">
    <property type="entry name" value="M16C_assoc"/>
    <property type="match status" value="1"/>
</dbReference>
<dbReference type="Pfam" id="PF05193">
    <property type="entry name" value="Peptidase_M16_C"/>
    <property type="match status" value="1"/>
</dbReference>
<feature type="domain" description="Peptidase M16C associated" evidence="1">
    <location>
        <begin position="271"/>
        <end position="531"/>
    </location>
</feature>
<evidence type="ECO:0000313" key="2">
    <source>
        <dbReference type="EMBL" id="KAL0849042.1"/>
    </source>
</evidence>
<dbReference type="InterPro" id="IPR011249">
    <property type="entry name" value="Metalloenz_LuxS/M16"/>
</dbReference>
<accession>A0ABD0TI85</accession>
<reference evidence="2 3" key="1">
    <citation type="submission" date="2024-06" db="EMBL/GenBank/DDBJ databases">
        <title>A chromosome-level genome assembly of beet webworm, Loxostege sticticalis.</title>
        <authorList>
            <person name="Zhang Y."/>
        </authorList>
    </citation>
    <scope>NUCLEOTIDE SEQUENCE [LARGE SCALE GENOMIC DNA]</scope>
    <source>
        <strain evidence="2">AQ028</strain>
        <tissue evidence="2">Male pupae</tissue>
    </source>
</reference>
<dbReference type="InterPro" id="IPR013578">
    <property type="entry name" value="Peptidase_M16C_assoc"/>
</dbReference>
<organism evidence="2 3">
    <name type="scientific">Loxostege sticticalis</name>
    <name type="common">Beet webworm moth</name>
    <dbReference type="NCBI Taxonomy" id="481309"/>
    <lineage>
        <taxon>Eukaryota</taxon>
        <taxon>Metazoa</taxon>
        <taxon>Ecdysozoa</taxon>
        <taxon>Arthropoda</taxon>
        <taxon>Hexapoda</taxon>
        <taxon>Insecta</taxon>
        <taxon>Pterygota</taxon>
        <taxon>Neoptera</taxon>
        <taxon>Endopterygota</taxon>
        <taxon>Lepidoptera</taxon>
        <taxon>Glossata</taxon>
        <taxon>Ditrysia</taxon>
        <taxon>Pyraloidea</taxon>
        <taxon>Crambidae</taxon>
        <taxon>Pyraustinae</taxon>
        <taxon>Loxostege</taxon>
    </lineage>
</organism>
<dbReference type="Proteomes" id="UP001549921">
    <property type="component" value="Unassembled WGS sequence"/>
</dbReference>
<sequence length="819" mass="91840">MFVSDHFCFISQVINFHKKFYRAENLTIILTGQISAHDVFKAIAVVEDDIIAKREKERLEDWVRPWQTIPPSPKYGELKEQWPADTEDCGQVLFGWRGPVLSEANAMKDLTGCAVLLRYLCDTAAAPLQRCLVEREDALAGDVSYNLTENIASLIKIELDNVPIDKLEVARDEARKCLVAVRSGEEPVDMERMKRLLKKQLRESLASLEADPHHAVAFRCIGDALYSQNEKDFIDRMNPQYQLQELLQESEKYWLGLLRRFFTDDMVVIVGSPSIELQAKMAEDEKKRIESQKEELGESGLAEKAKQLEDANEFNNRPPPPGTLAAVPVPSCDNLKCHKISTWSSDGEPCPYFDLKDVPLYTRVHSLKTNFVYINLVLDMTTVSQKCRKWLPLLLNSLAECPVRRGDTLIPHEEVISTTEQLTVLFANNIGFNTGGNFSVGSYGNFLHIDTRCEPQDYDEVVNHLYEILYAAELTKERLLVFAQRLINDVAQVRRNGHKMVYDTLRDSLYSKDSNVHWCSVLRQFKFLKELVEQLNAGGDAASNALSDAQETFRCITARPWLHLATDFDRYKLSTEPWKRFAIANEITPLPPQLYMDADLMSGYGGGFVVGVGGVESSFLVQLSPGPAGHGADHTAPLTVALNYFTQLEGPMWRMIRGCGLSYGYGIRPSQHEARLAFSLYRANNAVAAYSKTKCILDEFLNGGKFDEELFASAKSTALFEVVQTEKCPADVVCQALYNYVRCVQPTYTRDLVCAIASVSPGAAQAAAARWLPSLFDGAQGKLAIVCHPTKVGDIQAAFDKIGVKLDAYESMEASHFNK</sequence>
<dbReference type="PANTHER" id="PTHR43016:SF16">
    <property type="entry name" value="METALLOPROTEASE, PUTATIVE (AFU_ORTHOLOGUE AFUA_4G07610)-RELATED"/>
    <property type="match status" value="1"/>
</dbReference>
<proteinExistence type="predicted"/>
<evidence type="ECO:0000313" key="3">
    <source>
        <dbReference type="Proteomes" id="UP001549921"/>
    </source>
</evidence>
<dbReference type="SMART" id="SM01264">
    <property type="entry name" value="M16C_associated"/>
    <property type="match status" value="1"/>
</dbReference>
<dbReference type="AlphaFoldDB" id="A0ABD0TI85"/>
<dbReference type="FunFam" id="3.30.830.10:FF:000031">
    <property type="entry name" value="Putative zinc metalloprotease"/>
    <property type="match status" value="1"/>
</dbReference>
<name>A0ABD0TI85_LOXSC</name>
<evidence type="ECO:0000259" key="1">
    <source>
        <dbReference type="SMART" id="SM01264"/>
    </source>
</evidence>
<dbReference type="EMBL" id="JBEDNZ010000004">
    <property type="protein sequence ID" value="KAL0849042.1"/>
    <property type="molecule type" value="Genomic_DNA"/>
</dbReference>
<comment type="caution">
    <text evidence="2">The sequence shown here is derived from an EMBL/GenBank/DDBJ whole genome shotgun (WGS) entry which is preliminary data.</text>
</comment>
<dbReference type="Gene3D" id="3.30.830.10">
    <property type="entry name" value="Metalloenzyme, LuxS/M16 peptidase-like"/>
    <property type="match status" value="3"/>
</dbReference>